<evidence type="ECO:0000313" key="1">
    <source>
        <dbReference type="EnsemblMetazoa" id="MESCA005763-PA"/>
    </source>
</evidence>
<reference evidence="2" key="1">
    <citation type="submission" date="2013-02" db="EMBL/GenBank/DDBJ databases">
        <authorList>
            <person name="Hughes D."/>
        </authorList>
    </citation>
    <scope>NUCLEOTIDE SEQUENCE</scope>
    <source>
        <strain>Durham</strain>
        <strain evidence="2">NC isolate 2 -- Noor lab</strain>
    </source>
</reference>
<dbReference type="STRING" id="36166.T1GQ62"/>
<sequence length="96" mass="11216">MAGGGDPKWQKDAGDQNFDYMFKLTVCFVKTLGEKMVLPEPRSILTRLLMRRWFFLSHGLSCQDSWWEDGSFGLSCQYSWWEDVPSDSMSDMSRLF</sequence>
<dbReference type="EMBL" id="CAQQ02170481">
    <property type="status" value="NOT_ANNOTATED_CDS"/>
    <property type="molecule type" value="Genomic_DNA"/>
</dbReference>
<evidence type="ECO:0000313" key="2">
    <source>
        <dbReference type="Proteomes" id="UP000015102"/>
    </source>
</evidence>
<dbReference type="AlphaFoldDB" id="T1GQ62"/>
<reference evidence="1" key="2">
    <citation type="submission" date="2015-06" db="UniProtKB">
        <authorList>
            <consortium name="EnsemblMetazoa"/>
        </authorList>
    </citation>
    <scope>IDENTIFICATION</scope>
</reference>
<protein>
    <submittedName>
        <fullName evidence="1">Uncharacterized protein</fullName>
    </submittedName>
</protein>
<dbReference type="EMBL" id="CAQQ02170480">
    <property type="status" value="NOT_ANNOTATED_CDS"/>
    <property type="molecule type" value="Genomic_DNA"/>
</dbReference>
<dbReference type="EnsemblMetazoa" id="MESCA005763-RA">
    <property type="protein sequence ID" value="MESCA005763-PA"/>
    <property type="gene ID" value="MESCA005763"/>
</dbReference>
<keyword evidence="2" id="KW-1185">Reference proteome</keyword>
<dbReference type="Proteomes" id="UP000015102">
    <property type="component" value="Unassembled WGS sequence"/>
</dbReference>
<dbReference type="EMBL" id="CAQQ02170479">
    <property type="status" value="NOT_ANNOTATED_CDS"/>
    <property type="molecule type" value="Genomic_DNA"/>
</dbReference>
<dbReference type="HOGENOM" id="CLU_2362123_0_0_1"/>
<accession>T1GQ62</accession>
<name>T1GQ62_MEGSC</name>
<organism evidence="1 2">
    <name type="scientific">Megaselia scalaris</name>
    <name type="common">Humpbacked fly</name>
    <name type="synonym">Phora scalaris</name>
    <dbReference type="NCBI Taxonomy" id="36166"/>
    <lineage>
        <taxon>Eukaryota</taxon>
        <taxon>Metazoa</taxon>
        <taxon>Ecdysozoa</taxon>
        <taxon>Arthropoda</taxon>
        <taxon>Hexapoda</taxon>
        <taxon>Insecta</taxon>
        <taxon>Pterygota</taxon>
        <taxon>Neoptera</taxon>
        <taxon>Endopterygota</taxon>
        <taxon>Diptera</taxon>
        <taxon>Brachycera</taxon>
        <taxon>Muscomorpha</taxon>
        <taxon>Platypezoidea</taxon>
        <taxon>Phoridae</taxon>
        <taxon>Megaseliini</taxon>
        <taxon>Megaselia</taxon>
    </lineage>
</organism>
<proteinExistence type="predicted"/>